<evidence type="ECO:0000256" key="7">
    <source>
        <dbReference type="ARBA" id="ARBA00023014"/>
    </source>
</evidence>
<gene>
    <name evidence="10" type="ORF">FPZ12_025050</name>
</gene>
<dbReference type="InterPro" id="IPR017900">
    <property type="entry name" value="4Fe4S_Fe_S_CS"/>
</dbReference>
<reference evidence="10" key="1">
    <citation type="submission" date="2019-09" db="EMBL/GenBank/DDBJ databases">
        <authorList>
            <person name="Teo W.F.A."/>
            <person name="Duangmal K."/>
        </authorList>
    </citation>
    <scope>NUCLEOTIDE SEQUENCE [LARGE SCALE GENOMIC DNA]</scope>
    <source>
        <strain evidence="10">K81G1</strain>
    </source>
</reference>
<evidence type="ECO:0000256" key="6">
    <source>
        <dbReference type="ARBA" id="ARBA00023004"/>
    </source>
</evidence>
<evidence type="ECO:0000313" key="10">
    <source>
        <dbReference type="EMBL" id="KAA9157480.1"/>
    </source>
</evidence>
<keyword evidence="2" id="KW-0004">4Fe-4S</keyword>
<evidence type="ECO:0000256" key="3">
    <source>
        <dbReference type="ARBA" id="ARBA00022723"/>
    </source>
</evidence>
<evidence type="ECO:0000313" key="11">
    <source>
        <dbReference type="Proteomes" id="UP000319769"/>
    </source>
</evidence>
<dbReference type="Gene3D" id="1.10.1060.10">
    <property type="entry name" value="Alpha-helical ferredoxin"/>
    <property type="match status" value="1"/>
</dbReference>
<dbReference type="InterPro" id="IPR024185">
    <property type="entry name" value="FTHF_cligase-like_sf"/>
</dbReference>
<dbReference type="SUPFAM" id="SSF54862">
    <property type="entry name" value="4Fe-4S ferredoxins"/>
    <property type="match status" value="1"/>
</dbReference>
<dbReference type="Proteomes" id="UP000319769">
    <property type="component" value="Unassembled WGS sequence"/>
</dbReference>
<comment type="caution">
    <text evidence="10">The sequence shown here is derived from an EMBL/GenBank/DDBJ whole genome shotgun (WGS) entry which is preliminary data.</text>
</comment>
<organism evidence="10 11">
    <name type="scientific">Amycolatopsis acidicola</name>
    <dbReference type="NCBI Taxonomy" id="2596893"/>
    <lineage>
        <taxon>Bacteria</taxon>
        <taxon>Bacillati</taxon>
        <taxon>Actinomycetota</taxon>
        <taxon>Actinomycetes</taxon>
        <taxon>Pseudonocardiales</taxon>
        <taxon>Pseudonocardiaceae</taxon>
        <taxon>Amycolatopsis</taxon>
    </lineage>
</organism>
<feature type="domain" description="LUD" evidence="8">
    <location>
        <begin position="68"/>
        <end position="292"/>
    </location>
</feature>
<sequence length="483" mass="52504">MPAFPEAARGALADSQLRRNLAHATGTIRAKRAAVVGEVDEWEELRLAGEAIKDNVLHRLDEHLLTLETALQERGAVVHWARDAAEACEIVAKIAKRHEVDEVVKVKSMATQEIGLNEALAEHGVTAWETDLAELIVQLGDDLPSHILVPAIHRNRAEIREIFRAKMAAAGRPAPENLSDEPAELAGAARLHLREKFLRARMAISGANFAVAESGTLVVVESEGNGRMCLTLPEVLVSVVGIEKIVPTWADLDVFLQLLPRSSTGERMNPYTSTWSGSTPGDGPQETHVVLLDNGRTRALADEVGRQALRCIRCSACLNVCPVYERTGGHAYGSVYPGPIGAILNPLLKGVGVDEQTDSLPYASSLCGACFDACPVRIDIPEVLVHLRSKVVDAHRAGPPKPEALAMKSASWMFADARRLSFAERGLGVANKVLTRFGRRVLPGGRRALGRLPWPGSLWTNARDMPAPPVESFRAWWRKGGRK</sequence>
<dbReference type="GO" id="GO:0046872">
    <property type="term" value="F:metal ion binding"/>
    <property type="evidence" value="ECO:0007669"/>
    <property type="project" value="UniProtKB-KW"/>
</dbReference>
<dbReference type="EMBL" id="VMNW02000041">
    <property type="protein sequence ID" value="KAA9157480.1"/>
    <property type="molecule type" value="Genomic_DNA"/>
</dbReference>
<evidence type="ECO:0000256" key="2">
    <source>
        <dbReference type="ARBA" id="ARBA00022485"/>
    </source>
</evidence>
<dbReference type="InterPro" id="IPR004452">
    <property type="entry name" value="LutB/LldF"/>
</dbReference>
<evidence type="ECO:0000256" key="4">
    <source>
        <dbReference type="ARBA" id="ARBA00022737"/>
    </source>
</evidence>
<keyword evidence="7" id="KW-0411">Iron-sulfur</keyword>
<dbReference type="Pfam" id="PF13183">
    <property type="entry name" value="Fer4_8"/>
    <property type="match status" value="1"/>
</dbReference>
<dbReference type="PANTHER" id="PTHR47153:SF2">
    <property type="entry name" value="LACTATE UTILIZATION PROTEIN B"/>
    <property type="match status" value="1"/>
</dbReference>
<dbReference type="GO" id="GO:0006089">
    <property type="term" value="P:lactate metabolic process"/>
    <property type="evidence" value="ECO:0007669"/>
    <property type="project" value="InterPro"/>
</dbReference>
<evidence type="ECO:0000256" key="1">
    <source>
        <dbReference type="ARBA" id="ARBA00022448"/>
    </source>
</evidence>
<keyword evidence="3" id="KW-0479">Metal-binding</keyword>
<dbReference type="PROSITE" id="PS00198">
    <property type="entry name" value="4FE4S_FER_1"/>
    <property type="match status" value="1"/>
</dbReference>
<keyword evidence="6" id="KW-0408">Iron</keyword>
<name>A0A5N0UXZ6_9PSEU</name>
<protein>
    <submittedName>
        <fullName evidence="10">Lactate utilization protein</fullName>
    </submittedName>
</protein>
<dbReference type="InterPro" id="IPR037171">
    <property type="entry name" value="NagB/RpiA_transferase-like"/>
</dbReference>
<feature type="domain" description="4Fe-4S ferredoxin-type" evidence="9">
    <location>
        <begin position="308"/>
        <end position="378"/>
    </location>
</feature>
<keyword evidence="5" id="KW-0249">Electron transport</keyword>
<keyword evidence="1" id="KW-0813">Transport</keyword>
<dbReference type="AlphaFoldDB" id="A0A5N0UXZ6"/>
<evidence type="ECO:0000259" key="9">
    <source>
        <dbReference type="Pfam" id="PF13183"/>
    </source>
</evidence>
<dbReference type="Pfam" id="PF02589">
    <property type="entry name" value="LUD_dom"/>
    <property type="match status" value="1"/>
</dbReference>
<dbReference type="RefSeq" id="WP_144754216.1">
    <property type="nucleotide sequence ID" value="NZ_VMNW02000041.1"/>
</dbReference>
<dbReference type="InterPro" id="IPR017896">
    <property type="entry name" value="4Fe4S_Fe-S-bd"/>
</dbReference>
<dbReference type="PANTHER" id="PTHR47153">
    <property type="entry name" value="LACTATE UTILIZATION PROTEIN B"/>
    <property type="match status" value="1"/>
</dbReference>
<evidence type="ECO:0000259" key="8">
    <source>
        <dbReference type="Pfam" id="PF02589"/>
    </source>
</evidence>
<proteinExistence type="predicted"/>
<dbReference type="SUPFAM" id="SSF100950">
    <property type="entry name" value="NagB/RpiA/CoA transferase-like"/>
    <property type="match status" value="1"/>
</dbReference>
<dbReference type="OrthoDB" id="9782337at2"/>
<evidence type="ECO:0000256" key="5">
    <source>
        <dbReference type="ARBA" id="ARBA00022982"/>
    </source>
</evidence>
<dbReference type="Gene3D" id="3.40.50.10420">
    <property type="entry name" value="NagB/RpiA/CoA transferase-like"/>
    <property type="match status" value="1"/>
</dbReference>
<dbReference type="InterPro" id="IPR003741">
    <property type="entry name" value="LUD_dom"/>
</dbReference>
<keyword evidence="4" id="KW-0677">Repeat</keyword>
<keyword evidence="11" id="KW-1185">Reference proteome</keyword>
<dbReference type="InterPro" id="IPR009051">
    <property type="entry name" value="Helical_ferredxn"/>
</dbReference>
<accession>A0A5N0UXZ6</accession>
<dbReference type="GO" id="GO:0051539">
    <property type="term" value="F:4 iron, 4 sulfur cluster binding"/>
    <property type="evidence" value="ECO:0007669"/>
    <property type="project" value="UniProtKB-KW"/>
</dbReference>